<dbReference type="STRING" id="426702.SAMN04488099_10492"/>
<dbReference type="Gene3D" id="1.50.10.10">
    <property type="match status" value="1"/>
</dbReference>
<gene>
    <name evidence="3" type="ORF">SAMN04488099_10492</name>
</gene>
<dbReference type="InterPro" id="IPR054363">
    <property type="entry name" value="GH95_cat"/>
</dbReference>
<evidence type="ECO:0000259" key="1">
    <source>
        <dbReference type="Pfam" id="PF14498"/>
    </source>
</evidence>
<dbReference type="OrthoDB" id="9802600at2"/>
<dbReference type="Proteomes" id="UP000199081">
    <property type="component" value="Unassembled WGS sequence"/>
</dbReference>
<dbReference type="AlphaFoldDB" id="A0A1H7IF88"/>
<dbReference type="EMBL" id="FNZU01000004">
    <property type="protein sequence ID" value="SEK60427.1"/>
    <property type="molecule type" value="Genomic_DNA"/>
</dbReference>
<feature type="domain" description="Glycosyl hydrolase family 95 N-terminal" evidence="1">
    <location>
        <begin position="10"/>
        <end position="243"/>
    </location>
</feature>
<accession>A0A1H7IF88</accession>
<dbReference type="PANTHER" id="PTHR31084:SF0">
    <property type="entry name" value="ALPHA-L-FUCOSIDASE 2"/>
    <property type="match status" value="1"/>
</dbReference>
<reference evidence="4" key="1">
    <citation type="submission" date="2016-10" db="EMBL/GenBank/DDBJ databases">
        <authorList>
            <person name="Varghese N."/>
            <person name="Submissions S."/>
        </authorList>
    </citation>
    <scope>NUCLEOTIDE SEQUENCE [LARGE SCALE GENOMIC DNA]</scope>
    <source>
        <strain evidence="4">DSM 19183</strain>
    </source>
</reference>
<keyword evidence="3" id="KW-0378">Hydrolase</keyword>
<organism evidence="3 4">
    <name type="scientific">Alkalibacterium pelagium</name>
    <dbReference type="NCBI Taxonomy" id="426702"/>
    <lineage>
        <taxon>Bacteria</taxon>
        <taxon>Bacillati</taxon>
        <taxon>Bacillota</taxon>
        <taxon>Bacilli</taxon>
        <taxon>Lactobacillales</taxon>
        <taxon>Carnobacteriaceae</taxon>
        <taxon>Alkalibacterium</taxon>
    </lineage>
</organism>
<evidence type="ECO:0000313" key="3">
    <source>
        <dbReference type="EMBL" id="SEK60427.1"/>
    </source>
</evidence>
<dbReference type="InterPro" id="IPR027414">
    <property type="entry name" value="GH95_N_dom"/>
</dbReference>
<dbReference type="InterPro" id="IPR008928">
    <property type="entry name" value="6-hairpin_glycosidase_sf"/>
</dbReference>
<evidence type="ECO:0000313" key="4">
    <source>
        <dbReference type="Proteomes" id="UP000199081"/>
    </source>
</evidence>
<dbReference type="SUPFAM" id="SSF48208">
    <property type="entry name" value="Six-hairpin glycosidases"/>
    <property type="match status" value="1"/>
</dbReference>
<dbReference type="PANTHER" id="PTHR31084">
    <property type="entry name" value="ALPHA-L-FUCOSIDASE 2"/>
    <property type="match status" value="1"/>
</dbReference>
<keyword evidence="4" id="KW-1185">Reference proteome</keyword>
<name>A0A1H7IF88_9LACT</name>
<dbReference type="RefSeq" id="WP_091479662.1">
    <property type="nucleotide sequence ID" value="NZ_BJYC01000004.1"/>
</dbReference>
<dbReference type="GO" id="GO:0004560">
    <property type="term" value="F:alpha-L-fucosidase activity"/>
    <property type="evidence" value="ECO:0007669"/>
    <property type="project" value="TreeGrafter"/>
</dbReference>
<evidence type="ECO:0000259" key="2">
    <source>
        <dbReference type="Pfam" id="PF22124"/>
    </source>
</evidence>
<dbReference type="InterPro" id="IPR012341">
    <property type="entry name" value="6hp_glycosidase-like_sf"/>
</dbReference>
<protein>
    <submittedName>
        <fullName evidence="3">Glycosyl hydrolase family 65, N-terminal domain</fullName>
    </submittedName>
</protein>
<proteinExistence type="predicted"/>
<dbReference type="GO" id="GO:0005975">
    <property type="term" value="P:carbohydrate metabolic process"/>
    <property type="evidence" value="ECO:0007669"/>
    <property type="project" value="InterPro"/>
</dbReference>
<feature type="domain" description="Glycosyl hydrolase family 95 catalytic" evidence="2">
    <location>
        <begin position="252"/>
        <end position="647"/>
    </location>
</feature>
<sequence length="742" mass="84923">MFEKPEKGVWSTNHSDKWQDGYFVGNGETGGIMYGKSTEFSLIVNHHSLYLKSNRMDSIPDISNRLTELRDTVEEQGYQKGIDFFEKEALKKGYKGLTMSDVFHPGGEIEFVINPSISSQTLNYIRTLDYETGLIRECFSTGSGQEFSKKLFASKVENALFFELRCDGLFSVFFSFKEYDHPDLSQKIFLTENNRIEVVNTYMDGSNYKIVTEWDTDGKIILKDNGIAVEDATKLTMRVGVNSEKSFDMNNFETVKKEHIRAHSSQYNQVSLNLCHEKDRPKSLEELLDLLESKKSIPVIIFEKLYDASRYFIQSMTGPALPNLQGIWSGDFNPPWSGDFTFDTNVQLAIASLASLGLFENFSGIFETLKTYEDDFRMNAHNYYGCRGFLVPVHASTRALHVHWNREWPLIFWTAGAGWLAYFYKEYYDYTLDKRFLEQTALPFYEETLLFYEDFIEYENGVAKFRPSYSAENGMGDNSTMDIAIVKAVISYLKQACIVLNMGIPEKYEELENSLPAYMVDEKGVLKEWIDESAVENPNHRHFSNLYPVFQTKEITPDKPDLWKAANKAFDKRLEAWLLNEDGDTSSSHGRMHTAMCAIAMERSRDVESAIGELVRNQSFFPSLATSHYNHQNVFNVDANGSFPKIIHDALIYVEKPGVVSLFKAVPSWLEKGTIKGVKLPNTITIESFTWDINKRTFILNLISKITQTLVIQLPKGFESKELKTSMIEVNVKANKSVSIFS</sequence>
<dbReference type="Pfam" id="PF14498">
    <property type="entry name" value="Glyco_hyd_65N_2"/>
    <property type="match status" value="1"/>
</dbReference>
<dbReference type="Pfam" id="PF22124">
    <property type="entry name" value="Glyco_hydro_95_cat"/>
    <property type="match status" value="1"/>
</dbReference>